<dbReference type="EMBL" id="JROU02001466">
    <property type="protein sequence ID" value="OEH76411.1"/>
    <property type="molecule type" value="Genomic_DNA"/>
</dbReference>
<feature type="region of interest" description="Disordered" evidence="1">
    <location>
        <begin position="108"/>
        <end position="130"/>
    </location>
</feature>
<comment type="caution">
    <text evidence="2">The sequence shown here is derived from an EMBL/GenBank/DDBJ whole genome shotgun (WGS) entry which is preliminary data.</text>
</comment>
<accession>A0A1D3CYY2</accession>
<sequence>MWIGQQKFYGAVAAAASASMRECSVERRRDDPSSQHWECHGLKCVKRAVGRRLRVSGTSGQEPSHVSVLLLQKRLKQKGNRKRKVRHEMEAELLSFRVRYESNRMRGGWKDVHEGEGASAAPPPGEYHAL</sequence>
<dbReference type="VEuPathDB" id="ToxoDB:cyc_02420"/>
<evidence type="ECO:0000313" key="2">
    <source>
        <dbReference type="EMBL" id="OEH76411.1"/>
    </source>
</evidence>
<feature type="compositionally biased region" description="Pro residues" evidence="1">
    <location>
        <begin position="121"/>
        <end position="130"/>
    </location>
</feature>
<gene>
    <name evidence="2" type="ORF">cyc_02420</name>
</gene>
<dbReference type="Proteomes" id="UP000095192">
    <property type="component" value="Unassembled WGS sequence"/>
</dbReference>
<name>A0A1D3CYY2_9EIME</name>
<organism evidence="2 3">
    <name type="scientific">Cyclospora cayetanensis</name>
    <dbReference type="NCBI Taxonomy" id="88456"/>
    <lineage>
        <taxon>Eukaryota</taxon>
        <taxon>Sar</taxon>
        <taxon>Alveolata</taxon>
        <taxon>Apicomplexa</taxon>
        <taxon>Conoidasida</taxon>
        <taxon>Coccidia</taxon>
        <taxon>Eucoccidiorida</taxon>
        <taxon>Eimeriorina</taxon>
        <taxon>Eimeriidae</taxon>
        <taxon>Cyclospora</taxon>
    </lineage>
</organism>
<protein>
    <submittedName>
        <fullName evidence="2">Uncharacterized protein</fullName>
    </submittedName>
</protein>
<keyword evidence="3" id="KW-1185">Reference proteome</keyword>
<dbReference type="InParanoid" id="A0A1D3CYY2"/>
<evidence type="ECO:0000313" key="3">
    <source>
        <dbReference type="Proteomes" id="UP000095192"/>
    </source>
</evidence>
<dbReference type="AlphaFoldDB" id="A0A1D3CYY2"/>
<reference evidence="2 3" key="1">
    <citation type="journal article" date="2016" name="BMC Genomics">
        <title>Comparative genomics reveals Cyclospora cayetanensis possesses coccidia-like metabolism and invasion components but unique surface antigens.</title>
        <authorList>
            <person name="Liu S."/>
            <person name="Wang L."/>
            <person name="Zheng H."/>
            <person name="Xu Z."/>
            <person name="Roellig D.M."/>
            <person name="Li N."/>
            <person name="Frace M.A."/>
            <person name="Tang K."/>
            <person name="Arrowood M.J."/>
            <person name="Moss D.M."/>
            <person name="Zhang L."/>
            <person name="Feng Y."/>
            <person name="Xiao L."/>
        </authorList>
    </citation>
    <scope>NUCLEOTIDE SEQUENCE [LARGE SCALE GENOMIC DNA]</scope>
    <source>
        <strain evidence="2 3">CHN_HEN01</strain>
    </source>
</reference>
<proteinExistence type="predicted"/>
<evidence type="ECO:0000256" key="1">
    <source>
        <dbReference type="SAM" id="MobiDB-lite"/>
    </source>
</evidence>